<dbReference type="GO" id="GO:0005524">
    <property type="term" value="F:ATP binding"/>
    <property type="evidence" value="ECO:0007669"/>
    <property type="project" value="UniProtKB-KW"/>
</dbReference>
<evidence type="ECO:0000256" key="1">
    <source>
        <dbReference type="ARBA" id="ARBA00004651"/>
    </source>
</evidence>
<accession>A0A0F9C866</accession>
<evidence type="ECO:0000313" key="11">
    <source>
        <dbReference type="EMBL" id="KKL22497.1"/>
    </source>
</evidence>
<dbReference type="InterPro" id="IPR036640">
    <property type="entry name" value="ABC1_TM_sf"/>
</dbReference>
<evidence type="ECO:0000256" key="9">
    <source>
        <dbReference type="SAM" id="Phobius"/>
    </source>
</evidence>
<evidence type="ECO:0000256" key="4">
    <source>
        <dbReference type="ARBA" id="ARBA00022692"/>
    </source>
</evidence>
<dbReference type="PROSITE" id="PS50929">
    <property type="entry name" value="ABC_TM1F"/>
    <property type="match status" value="1"/>
</dbReference>
<keyword evidence="7 9" id="KW-1133">Transmembrane helix</keyword>
<keyword evidence="4 9" id="KW-0812">Transmembrane</keyword>
<name>A0A0F9C866_9ZZZZ</name>
<dbReference type="FunFam" id="1.20.1560.10:FF:000011">
    <property type="entry name" value="Multidrug ABC transporter ATP-binding protein"/>
    <property type="match status" value="1"/>
</dbReference>
<reference evidence="11" key="1">
    <citation type="journal article" date="2015" name="Nature">
        <title>Complex archaea that bridge the gap between prokaryotes and eukaryotes.</title>
        <authorList>
            <person name="Spang A."/>
            <person name="Saw J.H."/>
            <person name="Jorgensen S.L."/>
            <person name="Zaremba-Niedzwiedzka K."/>
            <person name="Martijn J."/>
            <person name="Lind A.E."/>
            <person name="van Eijk R."/>
            <person name="Schleper C."/>
            <person name="Guy L."/>
            <person name="Ettema T.J."/>
        </authorList>
    </citation>
    <scope>NUCLEOTIDE SEQUENCE</scope>
</reference>
<dbReference type="Pfam" id="PF00664">
    <property type="entry name" value="ABC_membrane"/>
    <property type="match status" value="1"/>
</dbReference>
<dbReference type="Gene3D" id="3.40.50.300">
    <property type="entry name" value="P-loop containing nucleotide triphosphate hydrolases"/>
    <property type="match status" value="1"/>
</dbReference>
<dbReference type="AlphaFoldDB" id="A0A0F9C866"/>
<evidence type="ECO:0000259" key="10">
    <source>
        <dbReference type="PROSITE" id="PS50929"/>
    </source>
</evidence>
<feature type="domain" description="ABC transmembrane type-1" evidence="10">
    <location>
        <begin position="35"/>
        <end position="317"/>
    </location>
</feature>
<dbReference type="GO" id="GO:0016887">
    <property type="term" value="F:ATP hydrolysis activity"/>
    <property type="evidence" value="ECO:0007669"/>
    <property type="project" value="InterPro"/>
</dbReference>
<feature type="transmembrane region" description="Helical" evidence="9">
    <location>
        <begin position="254"/>
        <end position="276"/>
    </location>
</feature>
<feature type="transmembrane region" description="Helical" evidence="9">
    <location>
        <begin position="75"/>
        <end position="96"/>
    </location>
</feature>
<evidence type="ECO:0000256" key="7">
    <source>
        <dbReference type="ARBA" id="ARBA00022989"/>
    </source>
</evidence>
<sequence length="450" mass="51166">MKEYLSEDIIRGKLYDRTIIKKLMSYIMRYRLSALLSISMVFMATLMFLLGPYIFGYAIDHGIVKGDKGMVIKMALLLLGVETFRALLVIVQNYNIQNIGQKVMMDLRMELFSHIQTLPVSFFDKNPVGRLVTRLTNDIAALGELFSAGIIVVIGDVFIIVGIIVTMFLLNVKLALAALCVLPVMFVISIFFGKKIKIAFREIKRKLARINSYLNENITGMKTIQLFNREKKNYETFDSVNKDYLHEQVRYVRYYALFQPALNIMNALSVALILWYGAIRYFSDDLTLGILVVFFAYIQGIFDPIRDIVEKYNIFQGAMASAERVFGLMKESPENDYDKLTLGKGAPLQEVEGRIEFKDVWFAYNDSDYVLKELSFKIDSGQSLALVGATGSGKTSVANVLTRLYEIDRGVILLDNKNIQNIDKTQLRQIVGVISQEIFLFSGTIRDNIS</sequence>
<dbReference type="InterPro" id="IPR027417">
    <property type="entry name" value="P-loop_NTPase"/>
</dbReference>
<dbReference type="CDD" id="cd03228">
    <property type="entry name" value="ABCC_MRP_Like"/>
    <property type="match status" value="1"/>
</dbReference>
<dbReference type="SUPFAM" id="SSF52540">
    <property type="entry name" value="P-loop containing nucleoside triphosphate hydrolases"/>
    <property type="match status" value="1"/>
</dbReference>
<dbReference type="GO" id="GO:0005886">
    <property type="term" value="C:plasma membrane"/>
    <property type="evidence" value="ECO:0007669"/>
    <property type="project" value="UniProtKB-SubCell"/>
</dbReference>
<dbReference type="InterPro" id="IPR011527">
    <property type="entry name" value="ABC1_TM_dom"/>
</dbReference>
<organism evidence="11">
    <name type="scientific">marine sediment metagenome</name>
    <dbReference type="NCBI Taxonomy" id="412755"/>
    <lineage>
        <taxon>unclassified sequences</taxon>
        <taxon>metagenomes</taxon>
        <taxon>ecological metagenomes</taxon>
    </lineage>
</organism>
<keyword evidence="3" id="KW-1003">Cell membrane</keyword>
<dbReference type="SUPFAM" id="SSF90123">
    <property type="entry name" value="ABC transporter transmembrane region"/>
    <property type="match status" value="1"/>
</dbReference>
<feature type="transmembrane region" description="Helical" evidence="9">
    <location>
        <begin position="145"/>
        <end position="168"/>
    </location>
</feature>
<comment type="caution">
    <text evidence="11">The sequence shown here is derived from an EMBL/GenBank/DDBJ whole genome shotgun (WGS) entry which is preliminary data.</text>
</comment>
<dbReference type="CDD" id="cd18544">
    <property type="entry name" value="ABC_6TM_TmrA_like"/>
    <property type="match status" value="1"/>
</dbReference>
<feature type="non-terminal residue" evidence="11">
    <location>
        <position position="450"/>
    </location>
</feature>
<gene>
    <name evidence="11" type="ORF">LCGC14_2434850</name>
</gene>
<evidence type="ECO:0000256" key="5">
    <source>
        <dbReference type="ARBA" id="ARBA00022741"/>
    </source>
</evidence>
<dbReference type="GO" id="GO:0015421">
    <property type="term" value="F:ABC-type oligopeptide transporter activity"/>
    <property type="evidence" value="ECO:0007669"/>
    <property type="project" value="TreeGrafter"/>
</dbReference>
<evidence type="ECO:0000256" key="6">
    <source>
        <dbReference type="ARBA" id="ARBA00022840"/>
    </source>
</evidence>
<dbReference type="EMBL" id="LAZR01037328">
    <property type="protein sequence ID" value="KKL22497.1"/>
    <property type="molecule type" value="Genomic_DNA"/>
</dbReference>
<evidence type="ECO:0000256" key="2">
    <source>
        <dbReference type="ARBA" id="ARBA00022448"/>
    </source>
</evidence>
<feature type="transmembrane region" description="Helical" evidence="9">
    <location>
        <begin position="32"/>
        <end position="55"/>
    </location>
</feature>
<proteinExistence type="predicted"/>
<evidence type="ECO:0000256" key="8">
    <source>
        <dbReference type="ARBA" id="ARBA00023136"/>
    </source>
</evidence>
<keyword evidence="5" id="KW-0547">Nucleotide-binding</keyword>
<feature type="transmembrane region" description="Helical" evidence="9">
    <location>
        <begin position="288"/>
        <end position="305"/>
    </location>
</feature>
<feature type="transmembrane region" description="Helical" evidence="9">
    <location>
        <begin position="174"/>
        <end position="193"/>
    </location>
</feature>
<dbReference type="PANTHER" id="PTHR43394">
    <property type="entry name" value="ATP-DEPENDENT PERMEASE MDL1, MITOCHONDRIAL"/>
    <property type="match status" value="1"/>
</dbReference>
<evidence type="ECO:0000256" key="3">
    <source>
        <dbReference type="ARBA" id="ARBA00022475"/>
    </source>
</evidence>
<dbReference type="InterPro" id="IPR003439">
    <property type="entry name" value="ABC_transporter-like_ATP-bd"/>
</dbReference>
<dbReference type="InterPro" id="IPR039421">
    <property type="entry name" value="Type_1_exporter"/>
</dbReference>
<keyword evidence="2" id="KW-0813">Transport</keyword>
<dbReference type="Gene3D" id="1.20.1560.10">
    <property type="entry name" value="ABC transporter type 1, transmembrane domain"/>
    <property type="match status" value="1"/>
</dbReference>
<dbReference type="Pfam" id="PF00005">
    <property type="entry name" value="ABC_tran"/>
    <property type="match status" value="1"/>
</dbReference>
<keyword evidence="6" id="KW-0067">ATP-binding</keyword>
<comment type="subcellular location">
    <subcellularLocation>
        <location evidence="1">Cell membrane</location>
        <topology evidence="1">Multi-pass membrane protein</topology>
    </subcellularLocation>
</comment>
<keyword evidence="8 9" id="KW-0472">Membrane</keyword>
<protein>
    <recommendedName>
        <fullName evidence="10">ABC transmembrane type-1 domain-containing protein</fullName>
    </recommendedName>
</protein>
<dbReference type="PANTHER" id="PTHR43394:SF1">
    <property type="entry name" value="ATP-BINDING CASSETTE SUB-FAMILY B MEMBER 10, MITOCHONDRIAL"/>
    <property type="match status" value="1"/>
</dbReference>